<dbReference type="EMBL" id="KZ559568">
    <property type="protein sequence ID" value="PLN78963.1"/>
    <property type="molecule type" value="Genomic_DNA"/>
</dbReference>
<dbReference type="Proteomes" id="UP000235023">
    <property type="component" value="Unassembled WGS sequence"/>
</dbReference>
<organism evidence="2 3">
    <name type="scientific">Aspergillus taichungensis</name>
    <dbReference type="NCBI Taxonomy" id="482145"/>
    <lineage>
        <taxon>Eukaryota</taxon>
        <taxon>Fungi</taxon>
        <taxon>Dikarya</taxon>
        <taxon>Ascomycota</taxon>
        <taxon>Pezizomycotina</taxon>
        <taxon>Eurotiomycetes</taxon>
        <taxon>Eurotiomycetidae</taxon>
        <taxon>Eurotiales</taxon>
        <taxon>Aspergillaceae</taxon>
        <taxon>Aspergillus</taxon>
        <taxon>Aspergillus subgen. Circumdati</taxon>
    </lineage>
</organism>
<protein>
    <submittedName>
        <fullName evidence="2">Uncharacterized protein</fullName>
    </submittedName>
</protein>
<feature type="transmembrane region" description="Helical" evidence="1">
    <location>
        <begin position="43"/>
        <end position="60"/>
    </location>
</feature>
<reference evidence="3" key="1">
    <citation type="submission" date="2017-12" db="EMBL/GenBank/DDBJ databases">
        <authorList>
            <consortium name="DOE Joint Genome Institute"/>
            <person name="Mondo S.J."/>
            <person name="Kjaerbolling I."/>
            <person name="Vesth T.C."/>
            <person name="Frisvad J.C."/>
            <person name="Nybo J.L."/>
            <person name="Theobald S."/>
            <person name="Kuo A."/>
            <person name="Bowyer P."/>
            <person name="Matsuda Y."/>
            <person name="Lyhne E.K."/>
            <person name="Kogle M.E."/>
            <person name="Clum A."/>
            <person name="Lipzen A."/>
            <person name="Salamov A."/>
            <person name="Ngan C.Y."/>
            <person name="Daum C."/>
            <person name="Chiniquy J."/>
            <person name="Barry K."/>
            <person name="LaButti K."/>
            <person name="Haridas S."/>
            <person name="Simmons B.A."/>
            <person name="Magnuson J.K."/>
            <person name="Mortensen U.H."/>
            <person name="Larsen T.O."/>
            <person name="Grigoriev I.V."/>
            <person name="Baker S.E."/>
            <person name="Andersen M.R."/>
            <person name="Nordberg H.P."/>
            <person name="Cantor M.N."/>
            <person name="Hua S.X."/>
        </authorList>
    </citation>
    <scope>NUCLEOTIDE SEQUENCE [LARGE SCALE GENOMIC DNA]</scope>
    <source>
        <strain evidence="3">IBT 19404</strain>
    </source>
</reference>
<dbReference type="AlphaFoldDB" id="A0A2J5HP79"/>
<evidence type="ECO:0000313" key="2">
    <source>
        <dbReference type="EMBL" id="PLN78963.1"/>
    </source>
</evidence>
<evidence type="ECO:0000313" key="3">
    <source>
        <dbReference type="Proteomes" id="UP000235023"/>
    </source>
</evidence>
<keyword evidence="1" id="KW-0812">Transmembrane</keyword>
<keyword evidence="1" id="KW-1133">Transmembrane helix</keyword>
<proteinExistence type="predicted"/>
<keyword evidence="1" id="KW-0472">Membrane</keyword>
<sequence>MSARGRRGGAVLRLRRRLLRRWRSRRLWGGSGSRRAERGRRRCGVGAPVGGWTLFFSSPLADLEKLSFRVPRYFFCVYVYVYICVCDACLVFVS</sequence>
<feature type="transmembrane region" description="Helical" evidence="1">
    <location>
        <begin position="72"/>
        <end position="93"/>
    </location>
</feature>
<evidence type="ECO:0000256" key="1">
    <source>
        <dbReference type="SAM" id="Phobius"/>
    </source>
</evidence>
<gene>
    <name evidence="2" type="ORF">BDW42DRAFT_174003</name>
</gene>
<keyword evidence="3" id="KW-1185">Reference proteome</keyword>
<name>A0A2J5HP79_9EURO</name>
<accession>A0A2J5HP79</accession>